<name>S4A6X7_9ACTN</name>
<feature type="region of interest" description="Disordered" evidence="1">
    <location>
        <begin position="107"/>
        <end position="135"/>
    </location>
</feature>
<evidence type="ECO:0000313" key="4">
    <source>
        <dbReference type="Proteomes" id="UP000014629"/>
    </source>
</evidence>
<dbReference type="Proteomes" id="UP000014629">
    <property type="component" value="Unassembled WGS sequence"/>
</dbReference>
<evidence type="ECO:0000259" key="2">
    <source>
        <dbReference type="PROSITE" id="PS51350"/>
    </source>
</evidence>
<proteinExistence type="predicted"/>
<dbReference type="AlphaFoldDB" id="S4A6X7"/>
<keyword evidence="4" id="KW-1185">Reference proteome</keyword>
<dbReference type="InterPro" id="IPR000032">
    <property type="entry name" value="HPr-like"/>
</dbReference>
<reference evidence="3 4" key="1">
    <citation type="submission" date="2013-02" db="EMBL/GenBank/DDBJ databases">
        <title>Draft Genome Sequence of Streptomyces aurantiacus, Which Produces Setomimycin.</title>
        <authorList>
            <person name="Gruening B.A."/>
            <person name="Praeg A."/>
            <person name="Erxleben A."/>
            <person name="Guenther S."/>
            <person name="Mueller M."/>
        </authorList>
    </citation>
    <scope>NUCLEOTIDE SEQUENCE [LARGE SCALE GENOMIC DNA]</scope>
    <source>
        <strain evidence="3 4">JA 4570</strain>
    </source>
</reference>
<accession>S4A6X7</accession>
<feature type="compositionally biased region" description="Gly residues" evidence="1">
    <location>
        <begin position="124"/>
        <end position="135"/>
    </location>
</feature>
<dbReference type="PROSITE" id="PS51350">
    <property type="entry name" value="PTS_HPR_DOM"/>
    <property type="match status" value="1"/>
</dbReference>
<sequence length="135" mass="13916">MGDTVRIHVQGRDAERAAAELVALSQGAARLTETSTPKDHKDPVSAAAAVVGILAGSAALADQMVRWCRRWRDGGARGSGPSVERIVVVVADRGQLLENLGPEDLERLFRQASADPDPGPEPGPGSGSGAGRDGA</sequence>
<feature type="domain" description="HPr" evidence="2">
    <location>
        <begin position="1"/>
        <end position="34"/>
    </location>
</feature>
<protein>
    <recommendedName>
        <fullName evidence="2">HPr domain-containing protein</fullName>
    </recommendedName>
</protein>
<dbReference type="PATRIC" id="fig|1286094.4.peg.482"/>
<evidence type="ECO:0000256" key="1">
    <source>
        <dbReference type="SAM" id="MobiDB-lite"/>
    </source>
</evidence>
<gene>
    <name evidence="3" type="ORF">STRAU_0497</name>
</gene>
<comment type="caution">
    <text evidence="3">The sequence shown here is derived from an EMBL/GenBank/DDBJ whole genome shotgun (WGS) entry which is preliminary data.</text>
</comment>
<evidence type="ECO:0000313" key="3">
    <source>
        <dbReference type="EMBL" id="EPH46525.1"/>
    </source>
</evidence>
<dbReference type="EMBL" id="AOPZ01000017">
    <property type="protein sequence ID" value="EPH46525.1"/>
    <property type="molecule type" value="Genomic_DNA"/>
</dbReference>
<organism evidence="3 4">
    <name type="scientific">Streptomyces aurantiacus JA 4570</name>
    <dbReference type="NCBI Taxonomy" id="1286094"/>
    <lineage>
        <taxon>Bacteria</taxon>
        <taxon>Bacillati</taxon>
        <taxon>Actinomycetota</taxon>
        <taxon>Actinomycetes</taxon>
        <taxon>Kitasatosporales</taxon>
        <taxon>Streptomycetaceae</taxon>
        <taxon>Streptomyces</taxon>
        <taxon>Streptomyces aurantiacus group</taxon>
    </lineage>
</organism>